<evidence type="ECO:0000256" key="5">
    <source>
        <dbReference type="SAM" id="Phobius"/>
    </source>
</evidence>
<feature type="domain" description="NfeD1b N-terminal" evidence="8">
    <location>
        <begin position="11"/>
        <end position="162"/>
    </location>
</feature>
<dbReference type="InterPro" id="IPR056739">
    <property type="entry name" value="NfeD_membrane"/>
</dbReference>
<evidence type="ECO:0000259" key="6">
    <source>
        <dbReference type="Pfam" id="PF01957"/>
    </source>
</evidence>
<gene>
    <name evidence="9" type="ORF">E3J33_02365</name>
</gene>
<comment type="subcellular location">
    <subcellularLocation>
        <location evidence="1">Membrane</location>
        <topology evidence="1">Multi-pass membrane protein</topology>
    </subcellularLocation>
</comment>
<dbReference type="FunFam" id="3.90.226.10:FF:000089">
    <property type="entry name" value="Membrane-bound serine protease"/>
    <property type="match status" value="1"/>
</dbReference>
<dbReference type="PANTHER" id="PTHR33507">
    <property type="entry name" value="INNER MEMBRANE PROTEIN YBBJ"/>
    <property type="match status" value="1"/>
</dbReference>
<keyword evidence="2 5" id="KW-0812">Transmembrane</keyword>
<dbReference type="SUPFAM" id="SSF52096">
    <property type="entry name" value="ClpP/crotonase"/>
    <property type="match status" value="1"/>
</dbReference>
<keyword evidence="4 5" id="KW-0472">Membrane</keyword>
<dbReference type="Pfam" id="PF25145">
    <property type="entry name" value="NfeD1b_N"/>
    <property type="match status" value="1"/>
</dbReference>
<dbReference type="InterPro" id="IPR002810">
    <property type="entry name" value="NfeD-like_C"/>
</dbReference>
<feature type="transmembrane region" description="Helical" evidence="5">
    <location>
        <begin position="253"/>
        <end position="281"/>
    </location>
</feature>
<name>A0A523YNW7_UNCAE</name>
<comment type="caution">
    <text evidence="9">The sequence shown here is derived from an EMBL/GenBank/DDBJ whole genome shotgun (WGS) entry which is preliminary data.</text>
</comment>
<evidence type="ECO:0000313" key="9">
    <source>
        <dbReference type="EMBL" id="TET93188.1"/>
    </source>
</evidence>
<reference evidence="9 10" key="1">
    <citation type="submission" date="2019-03" db="EMBL/GenBank/DDBJ databases">
        <title>Metabolic potential of uncultured bacteria and archaea associated with petroleum seepage in deep-sea sediments.</title>
        <authorList>
            <person name="Dong X."/>
            <person name="Hubert C."/>
        </authorList>
    </citation>
    <scope>NUCLEOTIDE SEQUENCE [LARGE SCALE GENOMIC DNA]</scope>
    <source>
        <strain evidence="9">E29_bin28</strain>
    </source>
</reference>
<dbReference type="InterPro" id="IPR012340">
    <property type="entry name" value="NA-bd_OB-fold"/>
</dbReference>
<dbReference type="Gene3D" id="3.90.226.10">
    <property type="entry name" value="2-enoyl-CoA Hydratase, Chain A, domain 1"/>
    <property type="match status" value="1"/>
</dbReference>
<evidence type="ECO:0000259" key="7">
    <source>
        <dbReference type="Pfam" id="PF24961"/>
    </source>
</evidence>
<dbReference type="InterPro" id="IPR052165">
    <property type="entry name" value="Membrane_assoc_protease"/>
</dbReference>
<dbReference type="Proteomes" id="UP000316925">
    <property type="component" value="Unassembled WGS sequence"/>
</dbReference>
<dbReference type="GO" id="GO:0016020">
    <property type="term" value="C:membrane"/>
    <property type="evidence" value="ECO:0007669"/>
    <property type="project" value="UniProtKB-SubCell"/>
</dbReference>
<dbReference type="SUPFAM" id="SSF141322">
    <property type="entry name" value="NfeD domain-like"/>
    <property type="match status" value="1"/>
</dbReference>
<sequence length="412" mass="44629">MGEEKRVVQVLRLEGPISPVAADRLDKALKIASQEKAQCLVIKLDTPGGLDKSMRQMVKAIMNSEVPVVVYVSPKGARAASAGVFITLASHIAAMAPGTNIGAAHPVAMGVGGVNKTMEEKIVNDASAYIKSIAQKRKRNVEWAEKAVRESVSITDEEALKLGVIDFIAEDMQDLLGKLDERRINLDHTVAVLKTVGAHLHLLEMTFREKVLQTLADPNIAYILLMIGIWGIILEFLHPGIFLPGIAGSISLILAFFSLQILPFNLAGLLLIILAIILFVLEINVPSYGALTIGGIIALTLGSLMLISPSAVYISISLNYIITMVIATSSLFIFVVFYAIRAQFKKPATGLEGMIGTTGVARSNLNPRGKIQIHGEIWNGVVQLKEEVIKKGEEVEVVKIEGMRLVVKKKEV</sequence>
<keyword evidence="3 5" id="KW-1133">Transmembrane helix</keyword>
<feature type="transmembrane region" description="Helical" evidence="5">
    <location>
        <begin position="288"/>
        <end position="314"/>
    </location>
</feature>
<dbReference type="PANTHER" id="PTHR33507:SF4">
    <property type="entry name" value="NODULATION COMPETITIVENESS PROTEIN NFED"/>
    <property type="match status" value="1"/>
</dbReference>
<feature type="domain" description="NfeD-like C-terminal" evidence="6">
    <location>
        <begin position="352"/>
        <end position="409"/>
    </location>
</feature>
<dbReference type="EMBL" id="SOIJ01000136">
    <property type="protein sequence ID" value="TET93188.1"/>
    <property type="molecule type" value="Genomic_DNA"/>
</dbReference>
<accession>A0A523YNW7</accession>
<feature type="domain" description="NfeD integral membrane" evidence="7">
    <location>
        <begin position="219"/>
        <end position="336"/>
    </location>
</feature>
<dbReference type="InterPro" id="IPR056738">
    <property type="entry name" value="NfeD1b_N"/>
</dbReference>
<dbReference type="Pfam" id="PF01957">
    <property type="entry name" value="NfeD"/>
    <property type="match status" value="1"/>
</dbReference>
<evidence type="ECO:0000256" key="2">
    <source>
        <dbReference type="ARBA" id="ARBA00022692"/>
    </source>
</evidence>
<protein>
    <submittedName>
        <fullName evidence="9">Nodulation protein NfeD</fullName>
    </submittedName>
</protein>
<dbReference type="Gene3D" id="2.40.50.140">
    <property type="entry name" value="Nucleic acid-binding proteins"/>
    <property type="match status" value="1"/>
</dbReference>
<evidence type="ECO:0000256" key="3">
    <source>
        <dbReference type="ARBA" id="ARBA00022989"/>
    </source>
</evidence>
<evidence type="ECO:0000256" key="1">
    <source>
        <dbReference type="ARBA" id="ARBA00004141"/>
    </source>
</evidence>
<feature type="transmembrane region" description="Helical" evidence="5">
    <location>
        <begin position="320"/>
        <end position="340"/>
    </location>
</feature>
<organism evidence="9 10">
    <name type="scientific">Aerophobetes bacterium</name>
    <dbReference type="NCBI Taxonomy" id="2030807"/>
    <lineage>
        <taxon>Bacteria</taxon>
        <taxon>Candidatus Aerophobota</taxon>
    </lineage>
</organism>
<dbReference type="InterPro" id="IPR029045">
    <property type="entry name" value="ClpP/crotonase-like_dom_sf"/>
</dbReference>
<evidence type="ECO:0000313" key="10">
    <source>
        <dbReference type="Proteomes" id="UP000316925"/>
    </source>
</evidence>
<proteinExistence type="predicted"/>
<evidence type="ECO:0000256" key="4">
    <source>
        <dbReference type="ARBA" id="ARBA00023136"/>
    </source>
</evidence>
<dbReference type="Pfam" id="PF24961">
    <property type="entry name" value="NfeD_membrane"/>
    <property type="match status" value="1"/>
</dbReference>
<dbReference type="CDD" id="cd07020">
    <property type="entry name" value="Clp_protease_NfeD_1"/>
    <property type="match status" value="1"/>
</dbReference>
<evidence type="ECO:0000259" key="8">
    <source>
        <dbReference type="Pfam" id="PF25145"/>
    </source>
</evidence>
<dbReference type="AlphaFoldDB" id="A0A523YNW7"/>
<feature type="transmembrane region" description="Helical" evidence="5">
    <location>
        <begin position="220"/>
        <end position="241"/>
    </location>
</feature>